<feature type="domain" description="HTH cro/C1-type" evidence="4">
    <location>
        <begin position="72"/>
        <end position="128"/>
    </location>
</feature>
<protein>
    <submittedName>
        <fullName evidence="5">Helix-turn-helix domain-containing protein</fullName>
    </submittedName>
</protein>
<reference evidence="5 6" key="1">
    <citation type="submission" date="2019-07" db="EMBL/GenBank/DDBJ databases">
        <title>Insights of Desulfuromonas acetexigens electromicrobiology.</title>
        <authorList>
            <person name="Katuri K."/>
            <person name="Sapireddy V."/>
            <person name="Shaw D.R."/>
            <person name="Saikaly P."/>
        </authorList>
    </citation>
    <scope>NUCLEOTIDE SEQUENCE [LARGE SCALE GENOMIC DNA]</scope>
    <source>
        <strain evidence="5 6">2873</strain>
    </source>
</reference>
<dbReference type="Proteomes" id="UP000317155">
    <property type="component" value="Unassembled WGS sequence"/>
</dbReference>
<gene>
    <name evidence="5" type="ORF">FL622_08055</name>
</gene>
<evidence type="ECO:0000259" key="4">
    <source>
        <dbReference type="PROSITE" id="PS50943"/>
    </source>
</evidence>
<sequence length="130" mass="14262">MTKLSEAELASWEKTRDLNAELLAALPEGKRGDWARKTDFIPQDDGTVRRIVTRRDGTVEKDEIVTSERAQVALARAATGLSQSAFAKLLGVSVRTLQEWEQGRKVPSGAAATLLKVATRYPEILQELAA</sequence>
<dbReference type="CDD" id="cd00093">
    <property type="entry name" value="HTH_XRE"/>
    <property type="match status" value="1"/>
</dbReference>
<evidence type="ECO:0000256" key="3">
    <source>
        <dbReference type="ARBA" id="ARBA00023163"/>
    </source>
</evidence>
<evidence type="ECO:0000256" key="2">
    <source>
        <dbReference type="ARBA" id="ARBA00023125"/>
    </source>
</evidence>
<keyword evidence="6" id="KW-1185">Reference proteome</keyword>
<evidence type="ECO:0000256" key="1">
    <source>
        <dbReference type="ARBA" id="ARBA00023015"/>
    </source>
</evidence>
<dbReference type="PROSITE" id="PS50943">
    <property type="entry name" value="HTH_CROC1"/>
    <property type="match status" value="1"/>
</dbReference>
<dbReference type="RefSeq" id="WP_092057576.1">
    <property type="nucleotide sequence ID" value="NZ_FOJJ01000037.1"/>
</dbReference>
<name>A0A550JEU1_9BACT</name>
<dbReference type="OrthoDB" id="9799384at2"/>
<dbReference type="Gene3D" id="1.10.260.40">
    <property type="entry name" value="lambda repressor-like DNA-binding domains"/>
    <property type="match status" value="1"/>
</dbReference>
<keyword evidence="1" id="KW-0805">Transcription regulation</keyword>
<dbReference type="SMART" id="SM00530">
    <property type="entry name" value="HTH_XRE"/>
    <property type="match status" value="1"/>
</dbReference>
<dbReference type="InterPro" id="IPR010982">
    <property type="entry name" value="Lambda_DNA-bd_dom_sf"/>
</dbReference>
<dbReference type="InterPro" id="IPR052359">
    <property type="entry name" value="HTH-type_reg/antitoxin"/>
</dbReference>
<keyword evidence="3" id="KW-0804">Transcription</keyword>
<dbReference type="Pfam" id="PF01381">
    <property type="entry name" value="HTH_3"/>
    <property type="match status" value="1"/>
</dbReference>
<dbReference type="SUPFAM" id="SSF47413">
    <property type="entry name" value="lambda repressor-like DNA-binding domains"/>
    <property type="match status" value="1"/>
</dbReference>
<dbReference type="PANTHER" id="PTHR36511:SF3">
    <property type="entry name" value="ANTITOXIN HIGA-2"/>
    <property type="match status" value="1"/>
</dbReference>
<comment type="caution">
    <text evidence="5">The sequence shown here is derived from an EMBL/GenBank/DDBJ whole genome shotgun (WGS) entry which is preliminary data.</text>
</comment>
<keyword evidence="2" id="KW-0238">DNA-binding</keyword>
<evidence type="ECO:0000313" key="5">
    <source>
        <dbReference type="EMBL" id="TRO81749.1"/>
    </source>
</evidence>
<dbReference type="InterPro" id="IPR001387">
    <property type="entry name" value="Cro/C1-type_HTH"/>
</dbReference>
<dbReference type="GO" id="GO:0003677">
    <property type="term" value="F:DNA binding"/>
    <property type="evidence" value="ECO:0007669"/>
    <property type="project" value="UniProtKB-KW"/>
</dbReference>
<evidence type="ECO:0000313" key="6">
    <source>
        <dbReference type="Proteomes" id="UP000317155"/>
    </source>
</evidence>
<dbReference type="PANTHER" id="PTHR36511">
    <property type="entry name" value="MERR FAMILY BACTERIAL REGULATORY PROTEIN"/>
    <property type="match status" value="1"/>
</dbReference>
<accession>A0A550JEU1</accession>
<organism evidence="5 6">
    <name type="scientific">Trichloromonas acetexigens</name>
    <dbReference type="NCBI Taxonomy" id="38815"/>
    <lineage>
        <taxon>Bacteria</taxon>
        <taxon>Pseudomonadati</taxon>
        <taxon>Thermodesulfobacteriota</taxon>
        <taxon>Desulfuromonadia</taxon>
        <taxon>Desulfuromonadales</taxon>
        <taxon>Trichloromonadaceae</taxon>
        <taxon>Trichloromonas</taxon>
    </lineage>
</organism>
<dbReference type="AlphaFoldDB" id="A0A550JEU1"/>
<dbReference type="EMBL" id="VJVV01000005">
    <property type="protein sequence ID" value="TRO81749.1"/>
    <property type="molecule type" value="Genomic_DNA"/>
</dbReference>
<proteinExistence type="predicted"/>